<gene>
    <name evidence="2" type="ORF">N7Z68_09785</name>
</gene>
<evidence type="ECO:0000256" key="1">
    <source>
        <dbReference type="SAM" id="MobiDB-lite"/>
    </source>
</evidence>
<keyword evidence="3" id="KW-1185">Reference proteome</keyword>
<organism evidence="2 3">
    <name type="scientific">Alkalihalobacterium chitinilyticum</name>
    <dbReference type="NCBI Taxonomy" id="2980103"/>
    <lineage>
        <taxon>Bacteria</taxon>
        <taxon>Bacillati</taxon>
        <taxon>Bacillota</taxon>
        <taxon>Bacilli</taxon>
        <taxon>Bacillales</taxon>
        <taxon>Bacillaceae</taxon>
        <taxon>Alkalihalobacterium</taxon>
    </lineage>
</organism>
<name>A0ABT5VDZ6_9BACI</name>
<comment type="caution">
    <text evidence="2">The sequence shown here is derived from an EMBL/GenBank/DDBJ whole genome shotgun (WGS) entry which is preliminary data.</text>
</comment>
<sequence>MISNLMFTPRQPLIRKPKHTLAAFDKRQRRHQKNQPSAPGKTDKQAATYTAKVEFTNYGLQPLRQESSFLDVRV</sequence>
<dbReference type="EMBL" id="JAOTPO010000005">
    <property type="protein sequence ID" value="MDE5413678.1"/>
    <property type="molecule type" value="Genomic_DNA"/>
</dbReference>
<dbReference type="Proteomes" id="UP001148125">
    <property type="component" value="Unassembled WGS sequence"/>
</dbReference>
<proteinExistence type="predicted"/>
<evidence type="ECO:0000313" key="2">
    <source>
        <dbReference type="EMBL" id="MDE5413678.1"/>
    </source>
</evidence>
<accession>A0ABT5VDZ6</accession>
<protein>
    <submittedName>
        <fullName evidence="2">Uncharacterized protein</fullName>
    </submittedName>
</protein>
<feature type="region of interest" description="Disordered" evidence="1">
    <location>
        <begin position="26"/>
        <end position="46"/>
    </location>
</feature>
<evidence type="ECO:0000313" key="3">
    <source>
        <dbReference type="Proteomes" id="UP001148125"/>
    </source>
</evidence>
<reference evidence="2" key="1">
    <citation type="submission" date="2024-05" db="EMBL/GenBank/DDBJ databases">
        <title>Alkalihalobacillus sp. strain MEB203 novel alkaliphilic bacterium from Lonar Lake, India.</title>
        <authorList>
            <person name="Joshi A."/>
            <person name="Thite S."/>
            <person name="Mengade P."/>
        </authorList>
    </citation>
    <scope>NUCLEOTIDE SEQUENCE</scope>
    <source>
        <strain evidence="2">MEB 203</strain>
    </source>
</reference>
<dbReference type="RefSeq" id="WP_275118293.1">
    <property type="nucleotide sequence ID" value="NZ_JAOTPO010000005.1"/>
</dbReference>